<dbReference type="Gene3D" id="3.30.390.130">
    <property type="match status" value="1"/>
</dbReference>
<evidence type="ECO:0000256" key="2">
    <source>
        <dbReference type="ARBA" id="ARBA00004906"/>
    </source>
</evidence>
<feature type="domain" description="Macro" evidence="12">
    <location>
        <begin position="437"/>
        <end position="639"/>
    </location>
</feature>
<dbReference type="SMART" id="SM00184">
    <property type="entry name" value="RING"/>
    <property type="match status" value="1"/>
</dbReference>
<dbReference type="GO" id="GO:0061630">
    <property type="term" value="F:ubiquitin protein ligase activity"/>
    <property type="evidence" value="ECO:0007669"/>
    <property type="project" value="UniProtKB-EC"/>
</dbReference>
<feature type="non-terminal residue" evidence="13">
    <location>
        <position position="1"/>
    </location>
</feature>
<dbReference type="Pfam" id="PF23085">
    <property type="entry name" value="RRM_PARP14_3"/>
    <property type="match status" value="1"/>
</dbReference>
<feature type="region of interest" description="Disordered" evidence="10">
    <location>
        <begin position="286"/>
        <end position="344"/>
    </location>
</feature>
<gene>
    <name evidence="13" type="ORF">BaRGS_00013807</name>
</gene>
<comment type="catalytic activity">
    <reaction evidence="1">
        <text>S-ubiquitinyl-[E2 ubiquitin-conjugating enzyme]-L-cysteine + [acceptor protein]-L-lysine = [E2 ubiquitin-conjugating enzyme]-L-cysteine + N(6)-ubiquitinyl-[acceptor protein]-L-lysine.</text>
        <dbReference type="EC" id="2.3.2.27"/>
    </reaction>
</comment>
<dbReference type="InterPro" id="IPR012677">
    <property type="entry name" value="Nucleotide-bd_a/b_plait_sf"/>
</dbReference>
<dbReference type="EMBL" id="JACVVK020000079">
    <property type="protein sequence ID" value="KAK7494928.1"/>
    <property type="molecule type" value="Genomic_DNA"/>
</dbReference>
<dbReference type="SMART" id="SM00506">
    <property type="entry name" value="A1pp"/>
    <property type="match status" value="1"/>
</dbReference>
<evidence type="ECO:0000256" key="7">
    <source>
        <dbReference type="ARBA" id="ARBA00022771"/>
    </source>
</evidence>
<evidence type="ECO:0000256" key="10">
    <source>
        <dbReference type="SAM" id="MobiDB-lite"/>
    </source>
</evidence>
<keyword evidence="14" id="KW-1185">Reference proteome</keyword>
<dbReference type="InterPro" id="IPR039398">
    <property type="entry name" value="Deltex_fam"/>
</dbReference>
<evidence type="ECO:0000256" key="3">
    <source>
        <dbReference type="ARBA" id="ARBA00009413"/>
    </source>
</evidence>
<evidence type="ECO:0000256" key="8">
    <source>
        <dbReference type="ARBA" id="ARBA00022833"/>
    </source>
</evidence>
<dbReference type="InterPro" id="IPR043472">
    <property type="entry name" value="Macro_dom-like"/>
</dbReference>
<evidence type="ECO:0000259" key="11">
    <source>
        <dbReference type="PROSITE" id="PS50089"/>
    </source>
</evidence>
<feature type="region of interest" description="Disordered" evidence="10">
    <location>
        <begin position="642"/>
        <end position="670"/>
    </location>
</feature>
<dbReference type="SUPFAM" id="SSF52949">
    <property type="entry name" value="Macro domain-like"/>
    <property type="match status" value="1"/>
</dbReference>
<name>A0ABD0L6M5_9CAEN</name>
<feature type="compositionally biased region" description="Low complexity" evidence="10">
    <location>
        <begin position="186"/>
        <end position="197"/>
    </location>
</feature>
<evidence type="ECO:0000259" key="12">
    <source>
        <dbReference type="PROSITE" id="PS51154"/>
    </source>
</evidence>
<evidence type="ECO:0000256" key="1">
    <source>
        <dbReference type="ARBA" id="ARBA00000900"/>
    </source>
</evidence>
<feature type="compositionally biased region" description="Low complexity" evidence="10">
    <location>
        <begin position="825"/>
        <end position="834"/>
    </location>
</feature>
<dbReference type="PROSITE" id="PS50089">
    <property type="entry name" value="ZF_RING_2"/>
    <property type="match status" value="1"/>
</dbReference>
<keyword evidence="7 9" id="KW-0863">Zinc-finger</keyword>
<evidence type="ECO:0000313" key="13">
    <source>
        <dbReference type="EMBL" id="KAK7494928.1"/>
    </source>
</evidence>
<comment type="pathway">
    <text evidence="2">Protein modification; protein ubiquitination.</text>
</comment>
<keyword evidence="5" id="KW-0808">Transferase</keyword>
<feature type="compositionally biased region" description="Low complexity" evidence="10">
    <location>
        <begin position="789"/>
        <end position="807"/>
    </location>
</feature>
<dbReference type="InterPro" id="IPR017907">
    <property type="entry name" value="Znf_RING_CS"/>
</dbReference>
<accession>A0ABD0L6M5</accession>
<dbReference type="Pfam" id="PF13639">
    <property type="entry name" value="zf-RING_2"/>
    <property type="match status" value="1"/>
</dbReference>
<comment type="caution">
    <text evidence="13">The sequence shown here is derived from an EMBL/GenBank/DDBJ whole genome shotgun (WGS) entry which is preliminary data.</text>
</comment>
<dbReference type="PROSITE" id="PS00518">
    <property type="entry name" value="ZF_RING_1"/>
    <property type="match status" value="1"/>
</dbReference>
<dbReference type="InterPro" id="IPR039396">
    <property type="entry name" value="Deltex_C"/>
</dbReference>
<evidence type="ECO:0000256" key="5">
    <source>
        <dbReference type="ARBA" id="ARBA00022679"/>
    </source>
</evidence>
<sequence length="1312" mass="145893">AMDGVRVLDVETQCTKDLLWNYFKDPKYGGGDISRIYYPLPNNDAVILFKDQSVTLHVLAQKHERFTVVPLQHRVFRLVKVWVDSEISVLVQATDAYSQSLRDEGGLEISTDPTTQEMVLTGRDFQIEWAQKFLSELKDNQIHIARTIQRDRETAAAFEYEKQHDSKAAKMVNGNGADRTLPDPVASSRRPSSRASAELTGHSSSAGDSDRRQEARSIGSPVSEVKSSVTPVPRPRDRVSTQQRPDAHSSDFPPQFGNTQDDAGRDDFSKITSSLLKMTDDIKGHDYDGKGRRQADANDTFNNFASLPNDTSQRPERSSEQARLSDRPDKTHSPRPWKTTPNRSDIEQAERAHLDEYHHNSLGPLHGTSTDYRAHTRFSSLQHQMDHEDMDGEGAGANGGQRLLPPSFLQLSLSHGASPLSSQISPYAMMSNASIELSRRSFKISRHLTLKIYVDDITKARTEAVVNAANWELKNIGGVAGALAKAAGPEMAIECDRLHLRHGPLKTGQVVKTKAYGKLSHLKYVLHTVGPIFVGSRHIDEEKSVYQLAQTFFNCLEFADKLMLKSVTFPFISTGIFGMPMEQCVLAIVTAVLAYSDKKTALEEIHFINNDVDVACEAIIMADQRLKIETVTSAIQRLDEGAHNASNSSSKYRDDDKYSSLPGNSSAGATAFRGAGYRQYDHYLDDEEPQSMPVLSSHARHSRSDSQTQGHRPRAQDDSTLSSQRQAREPSPRPATVGGRPRSSSLDARDKRKVSSAKHSDTGNDSPKGKSKPTFKQALIPSGTAGKKSSTNVASRLSASSSGSKGSHPLKARSKGGRLSDHSGVSDTDSASVAESEDDDGTCPICLEPHRQPKKLPCGHTFCSQCLDRAMATKPKCPKCQRNFGIQTGTQPKNGRMTYRIDHSAHLPGYGIGAIVIEYYIPSGTQEACHPNPGRYYSSCQRTAYLPYNAEGKEVLKMLEKAFANRLIFTIGDSHTTGASGVITWNDIHHKTSMTGGPTNFGYPDADYLRRAHQQGRKGDSLLKAGKLEEAIFCQNRAAEYLLEAMQCTDNKMVLDSLRLQHEHHLNKATRLHMQQMRREQIAAQRSRARTLVSKEVQTDPVMLMATRLGKMTLQPSLVNTQEIHETLRETDTLLDFIQRRRYDPDLDLQVESASTTASEYLTCHEGVKKPKDDKTVIEELVGINEMLRGHILQLMSEKEQQTVFSTWYDSYERENLKTQSQISLVCNTVSSSLLHLQILTREKDDLQRQVRCKQVMADETKLLTNSIMAFDSLSSNLTHNSFFDLPPLEMPQISLPPKLDSDSDDALGDKL</sequence>
<dbReference type="GO" id="GO:0008270">
    <property type="term" value="F:zinc ion binding"/>
    <property type="evidence" value="ECO:0007669"/>
    <property type="project" value="UniProtKB-KW"/>
</dbReference>
<keyword evidence="8" id="KW-0862">Zinc</keyword>
<dbReference type="Proteomes" id="UP001519460">
    <property type="component" value="Unassembled WGS sequence"/>
</dbReference>
<dbReference type="SUPFAM" id="SSF140361">
    <property type="entry name" value="MIT domain-like"/>
    <property type="match status" value="1"/>
</dbReference>
<dbReference type="PANTHER" id="PTHR12622">
    <property type="entry name" value="DELTEX-RELATED"/>
    <property type="match status" value="1"/>
</dbReference>
<dbReference type="CDD" id="cd02907">
    <property type="entry name" value="Macro_Af1521_BAL-like"/>
    <property type="match status" value="1"/>
</dbReference>
<feature type="region of interest" description="Disordered" evidence="10">
    <location>
        <begin position="690"/>
        <end position="839"/>
    </location>
</feature>
<evidence type="ECO:0000256" key="4">
    <source>
        <dbReference type="ARBA" id="ARBA00012483"/>
    </source>
</evidence>
<feature type="compositionally biased region" description="Basic and acidic residues" evidence="10">
    <location>
        <begin position="286"/>
        <end position="296"/>
    </location>
</feature>
<evidence type="ECO:0000256" key="6">
    <source>
        <dbReference type="ARBA" id="ARBA00022723"/>
    </source>
</evidence>
<feature type="region of interest" description="Disordered" evidence="10">
    <location>
        <begin position="160"/>
        <end position="267"/>
    </location>
</feature>
<dbReference type="InterPro" id="IPR013083">
    <property type="entry name" value="Znf_RING/FYVE/PHD"/>
</dbReference>
<dbReference type="Gene3D" id="3.40.220.10">
    <property type="entry name" value="Leucine Aminopeptidase, subunit E, domain 1"/>
    <property type="match status" value="1"/>
</dbReference>
<dbReference type="PROSITE" id="PS51154">
    <property type="entry name" value="MACRO"/>
    <property type="match status" value="1"/>
</dbReference>
<dbReference type="Gene3D" id="3.30.70.330">
    <property type="match status" value="1"/>
</dbReference>
<proteinExistence type="inferred from homology"/>
<feature type="compositionally biased region" description="Basic and acidic residues" evidence="10">
    <location>
        <begin position="234"/>
        <end position="249"/>
    </location>
</feature>
<reference evidence="13 14" key="1">
    <citation type="journal article" date="2023" name="Sci. Data">
        <title>Genome assembly of the Korean intertidal mud-creeper Batillaria attramentaria.</title>
        <authorList>
            <person name="Patra A.K."/>
            <person name="Ho P.T."/>
            <person name="Jun S."/>
            <person name="Lee S.J."/>
            <person name="Kim Y."/>
            <person name="Won Y.J."/>
        </authorList>
    </citation>
    <scope>NUCLEOTIDE SEQUENCE [LARGE SCALE GENOMIC DNA]</scope>
    <source>
        <strain evidence="13">Wonlab-2016</strain>
    </source>
</reference>
<dbReference type="Pfam" id="PF18102">
    <property type="entry name" value="DTC"/>
    <property type="match status" value="1"/>
</dbReference>
<feature type="domain" description="RING-type" evidence="11">
    <location>
        <begin position="843"/>
        <end position="881"/>
    </location>
</feature>
<dbReference type="InterPro" id="IPR001841">
    <property type="entry name" value="Znf_RING"/>
</dbReference>
<dbReference type="Gene3D" id="3.30.40.10">
    <property type="entry name" value="Zinc/RING finger domain, C3HC4 (zinc finger)"/>
    <property type="match status" value="1"/>
</dbReference>
<dbReference type="InterPro" id="IPR002589">
    <property type="entry name" value="Macro_dom"/>
</dbReference>
<evidence type="ECO:0000313" key="14">
    <source>
        <dbReference type="Proteomes" id="UP001519460"/>
    </source>
</evidence>
<dbReference type="Pfam" id="PF01661">
    <property type="entry name" value="Macro"/>
    <property type="match status" value="1"/>
</dbReference>
<feature type="compositionally biased region" description="Basic and acidic residues" evidence="10">
    <location>
        <begin position="313"/>
        <end position="332"/>
    </location>
</feature>
<dbReference type="InterPro" id="IPR039399">
    <property type="entry name" value="Deltex_C_sf"/>
</dbReference>
<comment type="similarity">
    <text evidence="3">Belongs to the Deltex family.</text>
</comment>
<dbReference type="CDD" id="cd09633">
    <property type="entry name" value="Deltex_C"/>
    <property type="match status" value="1"/>
</dbReference>
<evidence type="ECO:0000256" key="9">
    <source>
        <dbReference type="PROSITE-ProRule" id="PRU00175"/>
    </source>
</evidence>
<keyword evidence="6" id="KW-0479">Metal-binding</keyword>
<protein>
    <recommendedName>
        <fullName evidence="4">RING-type E3 ubiquitin transferase</fullName>
        <ecNumber evidence="4">2.3.2.27</ecNumber>
    </recommendedName>
</protein>
<dbReference type="EC" id="2.3.2.27" evidence="4"/>
<dbReference type="SUPFAM" id="SSF57850">
    <property type="entry name" value="RING/U-box"/>
    <property type="match status" value="1"/>
</dbReference>
<organism evidence="13 14">
    <name type="scientific">Batillaria attramentaria</name>
    <dbReference type="NCBI Taxonomy" id="370345"/>
    <lineage>
        <taxon>Eukaryota</taxon>
        <taxon>Metazoa</taxon>
        <taxon>Spiralia</taxon>
        <taxon>Lophotrochozoa</taxon>
        <taxon>Mollusca</taxon>
        <taxon>Gastropoda</taxon>
        <taxon>Caenogastropoda</taxon>
        <taxon>Sorbeoconcha</taxon>
        <taxon>Cerithioidea</taxon>
        <taxon>Batillariidae</taxon>
        <taxon>Batillaria</taxon>
    </lineage>
</organism>
<feature type="compositionally biased region" description="Polar residues" evidence="10">
    <location>
        <begin position="297"/>
        <end position="312"/>
    </location>
</feature>